<dbReference type="GO" id="GO:0010181">
    <property type="term" value="F:FMN binding"/>
    <property type="evidence" value="ECO:0007669"/>
    <property type="project" value="TreeGrafter"/>
</dbReference>
<dbReference type="OrthoDB" id="5767802at2"/>
<protein>
    <submittedName>
        <fullName evidence="3">NADPH azoreductase</fullName>
        <ecNumber evidence="3">1.7.1.6</ecNumber>
    </submittedName>
    <submittedName>
        <fullName evidence="2">NADPH-dependent FMN reductase</fullName>
    </submittedName>
</protein>
<evidence type="ECO:0000259" key="1">
    <source>
        <dbReference type="Pfam" id="PF03358"/>
    </source>
</evidence>
<dbReference type="GO" id="GO:0005829">
    <property type="term" value="C:cytosol"/>
    <property type="evidence" value="ECO:0007669"/>
    <property type="project" value="TreeGrafter"/>
</dbReference>
<dbReference type="EC" id="1.7.1.6" evidence="3"/>
<organism evidence="2 4">
    <name type="scientific">Porphyromonas macacae</name>
    <dbReference type="NCBI Taxonomy" id="28115"/>
    <lineage>
        <taxon>Bacteria</taxon>
        <taxon>Pseudomonadati</taxon>
        <taxon>Bacteroidota</taxon>
        <taxon>Bacteroidia</taxon>
        <taxon>Bacteroidales</taxon>
        <taxon>Porphyromonadaceae</taxon>
        <taxon>Porphyromonas</taxon>
    </lineage>
</organism>
<dbReference type="PANTHER" id="PTHR30543:SF21">
    <property type="entry name" value="NAD(P)H-DEPENDENT FMN REDUCTASE LOT6"/>
    <property type="match status" value="1"/>
</dbReference>
<dbReference type="InterPro" id="IPR005025">
    <property type="entry name" value="FMN_Rdtase-like_dom"/>
</dbReference>
<dbReference type="SUPFAM" id="SSF52218">
    <property type="entry name" value="Flavoproteins"/>
    <property type="match status" value="1"/>
</dbReference>
<dbReference type="Pfam" id="PF03358">
    <property type="entry name" value="FMN_red"/>
    <property type="match status" value="1"/>
</dbReference>
<dbReference type="GO" id="GO:0050446">
    <property type="term" value="F:azobenzene reductase (NADP+) activity"/>
    <property type="evidence" value="ECO:0007669"/>
    <property type="project" value="UniProtKB-EC"/>
</dbReference>
<dbReference type="AlphaFoldDB" id="A0A0A2E8I3"/>
<gene>
    <name evidence="3" type="primary">azr</name>
    <name evidence="2" type="ORF">HQ47_02420</name>
    <name evidence="3" type="ORF">NCTC11632_01815</name>
</gene>
<dbReference type="Gene3D" id="3.40.50.360">
    <property type="match status" value="1"/>
</dbReference>
<dbReference type="EMBL" id="JRFA01000008">
    <property type="protein sequence ID" value="KGN75213.1"/>
    <property type="molecule type" value="Genomic_DNA"/>
</dbReference>
<reference evidence="2 4" key="1">
    <citation type="submission" date="2014-09" db="EMBL/GenBank/DDBJ databases">
        <title>Draft Genome Sequence of Porphyromonas macacae COT-192_OH2859.</title>
        <authorList>
            <person name="Wallis C."/>
            <person name="Deusch O."/>
            <person name="O'Flynn C."/>
            <person name="Davis I."/>
            <person name="Horsfall A."/>
            <person name="Kirkwood N."/>
            <person name="Harris S."/>
            <person name="Eisen J.A."/>
            <person name="Coil D.A."/>
            <person name="Darling A.E."/>
            <person name="Jospin G."/>
            <person name="Alexiev A."/>
        </authorList>
    </citation>
    <scope>NUCLEOTIDE SEQUENCE [LARGE SCALE GENOMIC DNA]</scope>
    <source>
        <strain evidence="4">COT-192 OH2859</strain>
        <strain evidence="2">COT-192_OH2859</strain>
    </source>
</reference>
<dbReference type="InterPro" id="IPR050712">
    <property type="entry name" value="NAD(P)H-dep_reductase"/>
</dbReference>
<sequence length="178" mass="19389">MKILAFAGSNSSNSINLKLVHHVISLLPADEIELLDLNEFEMPIYSPEREQTGYPQAAQKFLDAVKRADGIVCSLAEHNGSYSTAFKNIFDWASRINRSVFASKPMLLLATSPGPGGGKGVLSAAKGSFPFFGGNIVETFSLPNFGETFNPETGIVPTELRSELERKVALFQEKVHIS</sequence>
<dbReference type="Proteomes" id="UP000030103">
    <property type="component" value="Unassembled WGS sequence"/>
</dbReference>
<evidence type="ECO:0000313" key="5">
    <source>
        <dbReference type="Proteomes" id="UP000254156"/>
    </source>
</evidence>
<evidence type="ECO:0000313" key="3">
    <source>
        <dbReference type="EMBL" id="SUB89690.1"/>
    </source>
</evidence>
<keyword evidence="4" id="KW-1185">Reference proteome</keyword>
<dbReference type="RefSeq" id="WP_025003651.1">
    <property type="nucleotide sequence ID" value="NZ_JASBZX010000006.1"/>
</dbReference>
<reference evidence="3 5" key="2">
    <citation type="submission" date="2018-06" db="EMBL/GenBank/DDBJ databases">
        <authorList>
            <consortium name="Pathogen Informatics"/>
            <person name="Doyle S."/>
        </authorList>
    </citation>
    <scope>NUCLEOTIDE SEQUENCE [LARGE SCALE GENOMIC DNA]</scope>
    <source>
        <strain evidence="3 5">NCTC11632</strain>
    </source>
</reference>
<feature type="domain" description="NADPH-dependent FMN reductase-like" evidence="1">
    <location>
        <begin position="1"/>
        <end position="140"/>
    </location>
</feature>
<dbReference type="STRING" id="28115.HQ47_02420"/>
<dbReference type="InterPro" id="IPR029039">
    <property type="entry name" value="Flavoprotein-like_sf"/>
</dbReference>
<name>A0A0A2E8I3_9PORP</name>
<keyword evidence="3" id="KW-0560">Oxidoreductase</keyword>
<dbReference type="eggNOG" id="COG0431">
    <property type="taxonomic scope" value="Bacteria"/>
</dbReference>
<dbReference type="Proteomes" id="UP000254156">
    <property type="component" value="Unassembled WGS sequence"/>
</dbReference>
<accession>A0A0A2E8I3</accession>
<proteinExistence type="predicted"/>
<dbReference type="EMBL" id="UGTF01000002">
    <property type="protein sequence ID" value="SUB89690.1"/>
    <property type="molecule type" value="Genomic_DNA"/>
</dbReference>
<evidence type="ECO:0000313" key="4">
    <source>
        <dbReference type="Proteomes" id="UP000030103"/>
    </source>
</evidence>
<evidence type="ECO:0000313" key="2">
    <source>
        <dbReference type="EMBL" id="KGN75213.1"/>
    </source>
</evidence>
<dbReference type="PANTHER" id="PTHR30543">
    <property type="entry name" value="CHROMATE REDUCTASE"/>
    <property type="match status" value="1"/>
</dbReference>